<proteinExistence type="predicted"/>
<organism evidence="1 2">
    <name type="scientific">Mordavella massiliensis</name>
    <dbReference type="NCBI Taxonomy" id="1871024"/>
    <lineage>
        <taxon>Bacteria</taxon>
        <taxon>Bacillati</taxon>
        <taxon>Bacillota</taxon>
        <taxon>Clostridia</taxon>
        <taxon>Eubacteriales</taxon>
        <taxon>Clostridiaceae</taxon>
        <taxon>Mordavella</taxon>
    </lineage>
</organism>
<protein>
    <submittedName>
        <fullName evidence="1">P-II family nitrogen regulator</fullName>
    </submittedName>
</protein>
<dbReference type="InterPro" id="IPR011322">
    <property type="entry name" value="N-reg_PII-like_a/b"/>
</dbReference>
<dbReference type="InterPro" id="IPR002187">
    <property type="entry name" value="N-reg_PII"/>
</dbReference>
<dbReference type="GO" id="GO:0030234">
    <property type="term" value="F:enzyme regulator activity"/>
    <property type="evidence" value="ECO:0007669"/>
    <property type="project" value="InterPro"/>
</dbReference>
<evidence type="ECO:0000313" key="1">
    <source>
        <dbReference type="EMBL" id="MBM6948143.1"/>
    </source>
</evidence>
<name>A0A939BGE0_9CLOT</name>
<dbReference type="RefSeq" id="WP_204906178.1">
    <property type="nucleotide sequence ID" value="NZ_JACJKS010000006.1"/>
</dbReference>
<dbReference type="EMBL" id="JACJKS010000006">
    <property type="protein sequence ID" value="MBM6948143.1"/>
    <property type="molecule type" value="Genomic_DNA"/>
</dbReference>
<gene>
    <name evidence="1" type="ORF">H6A20_05665</name>
</gene>
<evidence type="ECO:0000313" key="2">
    <source>
        <dbReference type="Proteomes" id="UP000705508"/>
    </source>
</evidence>
<dbReference type="SMART" id="SM00938">
    <property type="entry name" value="P-II"/>
    <property type="match status" value="1"/>
</dbReference>
<dbReference type="AlphaFoldDB" id="A0A939BGE0"/>
<reference evidence="1" key="2">
    <citation type="journal article" date="2021" name="Sci. Rep.">
        <title>The distribution of antibiotic resistance genes in chicken gut microbiota commensals.</title>
        <authorList>
            <person name="Juricova H."/>
            <person name="Matiasovicova J."/>
            <person name="Kubasova T."/>
            <person name="Cejkova D."/>
            <person name="Rychlik I."/>
        </authorList>
    </citation>
    <scope>NUCLEOTIDE SEQUENCE</scope>
    <source>
        <strain evidence="1">An582</strain>
    </source>
</reference>
<comment type="caution">
    <text evidence="1">The sequence shown here is derived from an EMBL/GenBank/DDBJ whole genome shotgun (WGS) entry which is preliminary data.</text>
</comment>
<dbReference type="Gene3D" id="3.30.70.120">
    <property type="match status" value="1"/>
</dbReference>
<dbReference type="Pfam" id="PF00543">
    <property type="entry name" value="P-II"/>
    <property type="match status" value="1"/>
</dbReference>
<dbReference type="PROSITE" id="PS51343">
    <property type="entry name" value="PII_GLNB_DOM"/>
    <property type="match status" value="1"/>
</dbReference>
<accession>A0A939BGE0</accession>
<sequence length="233" mass="25154">MSEVYMMVTVIDRKDTERFLEFYAGRQADVQIVALGKGTAGSEILDYLGLEDAEKAVALSVVTGDVWQTVKKGLRQKFRIDVPGTGIAFTVPVSSIGGKRELLFLLDGQNFEKGEETVLKDTAHELIVVIANQGYNEMVMDAARRAGAGGGTVLHARGTGMKRAEKFLGVSLVSEKELVLIVAKTEKKNAIMQAVMQGAGMDTKAKAIVFSLPVTDTAGLRLIEEDDESGEQV</sequence>
<dbReference type="SUPFAM" id="SSF54913">
    <property type="entry name" value="GlnB-like"/>
    <property type="match status" value="1"/>
</dbReference>
<dbReference type="InterPro" id="IPR015867">
    <property type="entry name" value="N-reg_PII/ATP_PRibTrfase_C"/>
</dbReference>
<reference evidence="1" key="1">
    <citation type="submission" date="2020-08" db="EMBL/GenBank/DDBJ databases">
        <authorList>
            <person name="Cejkova D."/>
            <person name="Kubasova T."/>
            <person name="Jahodarova E."/>
            <person name="Rychlik I."/>
        </authorList>
    </citation>
    <scope>NUCLEOTIDE SEQUENCE</scope>
    <source>
        <strain evidence="1">An582</strain>
    </source>
</reference>
<dbReference type="GO" id="GO:0006808">
    <property type="term" value="P:regulation of nitrogen utilization"/>
    <property type="evidence" value="ECO:0007669"/>
    <property type="project" value="InterPro"/>
</dbReference>
<dbReference type="Proteomes" id="UP000705508">
    <property type="component" value="Unassembled WGS sequence"/>
</dbReference>